<dbReference type="EMBL" id="AENN01000006">
    <property type="protein sequence ID" value="EFR31736.1"/>
    <property type="molecule type" value="Genomic_DNA"/>
</dbReference>
<dbReference type="PANTHER" id="PTHR46211">
    <property type="entry name" value="GLYCEROPHOSPHORYL DIESTER PHOSPHODIESTERASE"/>
    <property type="match status" value="1"/>
</dbReference>
<organism evidence="1 2">
    <name type="scientific">Eremococcus coleocola ACS-139-V-Col8</name>
    <dbReference type="NCBI Taxonomy" id="908337"/>
    <lineage>
        <taxon>Bacteria</taxon>
        <taxon>Bacillati</taxon>
        <taxon>Bacillota</taxon>
        <taxon>Bacilli</taxon>
        <taxon>Lactobacillales</taxon>
        <taxon>Aerococcaceae</taxon>
        <taxon>Eremococcus</taxon>
    </lineage>
</organism>
<reference evidence="1 2" key="1">
    <citation type="submission" date="2010-10" db="EMBL/GenBank/DDBJ databases">
        <authorList>
            <person name="Durkin A.S."/>
            <person name="Madupu R."/>
            <person name="Torralba M."/>
            <person name="Gillis M."/>
            <person name="Methe B."/>
            <person name="Sutton G."/>
            <person name="Nelson K.E."/>
        </authorList>
    </citation>
    <scope>NUCLEOTIDE SEQUENCE [LARGE SCALE GENOMIC DNA]</scope>
    <source>
        <strain evidence="1 2">ACS-139-V-Col8</strain>
    </source>
</reference>
<dbReference type="SUPFAM" id="SSF51695">
    <property type="entry name" value="PLC-like phosphodiesterases"/>
    <property type="match status" value="1"/>
</dbReference>
<gene>
    <name evidence="1" type="ORF">HMPREF9257_0073</name>
</gene>
<evidence type="ECO:0000313" key="1">
    <source>
        <dbReference type="EMBL" id="EFR31736.1"/>
    </source>
</evidence>
<dbReference type="eggNOG" id="COG0584">
    <property type="taxonomic scope" value="Bacteria"/>
</dbReference>
<dbReference type="STRING" id="908337.HMPREF9257_0073"/>
<evidence type="ECO:0008006" key="3">
    <source>
        <dbReference type="Google" id="ProtNLM"/>
    </source>
</evidence>
<comment type="caution">
    <text evidence="1">The sequence shown here is derived from an EMBL/GenBank/DDBJ whole genome shotgun (WGS) entry which is preliminary data.</text>
</comment>
<dbReference type="CDD" id="cd08556">
    <property type="entry name" value="GDPD"/>
    <property type="match status" value="1"/>
</dbReference>
<dbReference type="PANTHER" id="PTHR46211:SF14">
    <property type="entry name" value="GLYCEROPHOSPHODIESTER PHOSPHODIESTERASE"/>
    <property type="match status" value="1"/>
</dbReference>
<evidence type="ECO:0000313" key="2">
    <source>
        <dbReference type="Proteomes" id="UP000005990"/>
    </source>
</evidence>
<dbReference type="GO" id="GO:0008081">
    <property type="term" value="F:phosphoric diester hydrolase activity"/>
    <property type="evidence" value="ECO:0007669"/>
    <property type="project" value="InterPro"/>
</dbReference>
<dbReference type="OrthoDB" id="1958007at2"/>
<proteinExistence type="predicted"/>
<accession>E4KML1</accession>
<keyword evidence="2" id="KW-1185">Reference proteome</keyword>
<dbReference type="AlphaFoldDB" id="E4KML1"/>
<dbReference type="Proteomes" id="UP000005990">
    <property type="component" value="Unassembled WGS sequence"/>
</dbReference>
<dbReference type="RefSeq" id="WP_006417868.1">
    <property type="nucleotide sequence ID" value="NZ_AENN01000006.1"/>
</dbReference>
<dbReference type="GO" id="GO:0006629">
    <property type="term" value="P:lipid metabolic process"/>
    <property type="evidence" value="ECO:0007669"/>
    <property type="project" value="InterPro"/>
</dbReference>
<name>E4KML1_9LACT</name>
<dbReference type="Gene3D" id="3.20.20.190">
    <property type="entry name" value="Phosphatidylinositol (PI) phosphodiesterase"/>
    <property type="match status" value="2"/>
</dbReference>
<protein>
    <recommendedName>
        <fullName evidence="3">GP-PDE domain-containing protein</fullName>
    </recommendedName>
</protein>
<dbReference type="InterPro" id="IPR017946">
    <property type="entry name" value="PLC-like_Pdiesterase_TIM-brl"/>
</dbReference>
<sequence length="211" mass="23177">MITAHTGSDGYVDNSLEFIQACLDSSVSAMEIDVQLADDGTLYLAHDMLTNYHAAVSLADCFTLLGQRPDLIVNIDCKSRAVGTAVLAYARQQELANPLVFSGSILLEDFAVADRDKLFYNLENHFSLEQLEAQSYFEALGDLSRAGVTVVQVYYELATPALIKALKVKGIGLSVWTVNDLTQIDHYLDMGCVNVTSRKALTYLKAKKEGR</sequence>